<feature type="compositionally biased region" description="Gly residues" evidence="1">
    <location>
        <begin position="1"/>
        <end position="17"/>
    </location>
</feature>
<feature type="region of interest" description="Disordered" evidence="1">
    <location>
        <begin position="1"/>
        <end position="24"/>
    </location>
</feature>
<gene>
    <name evidence="2" type="ORF">SEMRO_1418_G270930.1</name>
</gene>
<name>A0A9N8HQA1_9STRA</name>
<reference evidence="2" key="1">
    <citation type="submission" date="2020-06" db="EMBL/GenBank/DDBJ databases">
        <authorList>
            <consortium name="Plant Systems Biology data submission"/>
        </authorList>
    </citation>
    <scope>NUCLEOTIDE SEQUENCE</scope>
    <source>
        <strain evidence="2">D6</strain>
    </source>
</reference>
<dbReference type="InterPro" id="IPR027417">
    <property type="entry name" value="P-loop_NTPase"/>
</dbReference>
<dbReference type="EMBL" id="CAICTM010001416">
    <property type="protein sequence ID" value="CAB9523448.1"/>
    <property type="molecule type" value="Genomic_DNA"/>
</dbReference>
<keyword evidence="3" id="KW-1185">Reference proteome</keyword>
<sequence>MSLLVVGGGGGGGGGGSIEEETRGGRNNESFLQATIATLVSLVGTCRLERSFHGAQAVSHDELFDRRRGADGQKKKDANGRSYYANRSLNLSTWDFPTFNDAAFQQNQLTTKTPPRSGVKRAPVRVLRLNVVDETIQLATSKSVCIIWSPPATGKTSLLDLLEDTLETGGVNSVKRLIMIEEAEATKNTEGLLKWLREELGVTKDLPGGYSELNPNKNTWILIDDAQLVYGEACRGFWLAVVKHLENSPVRNVYVAIAATYDLNSQGSTPNSFRDYPHVKDVFKKVYHGRV</sequence>
<accession>A0A9N8HQA1</accession>
<proteinExistence type="predicted"/>
<organism evidence="2 3">
    <name type="scientific">Seminavis robusta</name>
    <dbReference type="NCBI Taxonomy" id="568900"/>
    <lineage>
        <taxon>Eukaryota</taxon>
        <taxon>Sar</taxon>
        <taxon>Stramenopiles</taxon>
        <taxon>Ochrophyta</taxon>
        <taxon>Bacillariophyta</taxon>
        <taxon>Bacillariophyceae</taxon>
        <taxon>Bacillariophycidae</taxon>
        <taxon>Naviculales</taxon>
        <taxon>Naviculaceae</taxon>
        <taxon>Seminavis</taxon>
    </lineage>
</organism>
<evidence type="ECO:0000256" key="1">
    <source>
        <dbReference type="SAM" id="MobiDB-lite"/>
    </source>
</evidence>
<protein>
    <submittedName>
        <fullName evidence="2">Uncharacterized protein</fullName>
    </submittedName>
</protein>
<dbReference type="Proteomes" id="UP001153069">
    <property type="component" value="Unassembled WGS sequence"/>
</dbReference>
<evidence type="ECO:0000313" key="2">
    <source>
        <dbReference type="EMBL" id="CAB9523448.1"/>
    </source>
</evidence>
<dbReference type="OrthoDB" id="158739at2759"/>
<comment type="caution">
    <text evidence="2">The sequence shown here is derived from an EMBL/GenBank/DDBJ whole genome shotgun (WGS) entry which is preliminary data.</text>
</comment>
<evidence type="ECO:0000313" key="3">
    <source>
        <dbReference type="Proteomes" id="UP001153069"/>
    </source>
</evidence>
<dbReference type="SUPFAM" id="SSF52540">
    <property type="entry name" value="P-loop containing nucleoside triphosphate hydrolases"/>
    <property type="match status" value="1"/>
</dbReference>
<dbReference type="AlphaFoldDB" id="A0A9N8HQA1"/>